<dbReference type="EMBL" id="JAQQWP010000001">
    <property type="protein sequence ID" value="KAK8132664.1"/>
    <property type="molecule type" value="Genomic_DNA"/>
</dbReference>
<organism evidence="1 2">
    <name type="scientific">Apiospora kogelbergensis</name>
    <dbReference type="NCBI Taxonomy" id="1337665"/>
    <lineage>
        <taxon>Eukaryota</taxon>
        <taxon>Fungi</taxon>
        <taxon>Dikarya</taxon>
        <taxon>Ascomycota</taxon>
        <taxon>Pezizomycotina</taxon>
        <taxon>Sordariomycetes</taxon>
        <taxon>Xylariomycetidae</taxon>
        <taxon>Amphisphaeriales</taxon>
        <taxon>Apiosporaceae</taxon>
        <taxon>Apiospora</taxon>
    </lineage>
</organism>
<gene>
    <name evidence="1" type="ORF">PG999_000837</name>
</gene>
<dbReference type="AlphaFoldDB" id="A0AAW0RD37"/>
<name>A0AAW0RD37_9PEZI</name>
<evidence type="ECO:0000313" key="2">
    <source>
        <dbReference type="Proteomes" id="UP001392437"/>
    </source>
</evidence>
<dbReference type="Proteomes" id="UP001392437">
    <property type="component" value="Unassembled WGS sequence"/>
</dbReference>
<protein>
    <recommendedName>
        <fullName evidence="3">AAA-like domain-containing protein</fullName>
    </recommendedName>
</protein>
<keyword evidence="2" id="KW-1185">Reference proteome</keyword>
<comment type="caution">
    <text evidence="1">The sequence shown here is derived from an EMBL/GenBank/DDBJ whole genome shotgun (WGS) entry which is preliminary data.</text>
</comment>
<evidence type="ECO:0008006" key="3">
    <source>
        <dbReference type="Google" id="ProtNLM"/>
    </source>
</evidence>
<accession>A0AAW0RD37</accession>
<reference evidence="1 2" key="1">
    <citation type="submission" date="2023-01" db="EMBL/GenBank/DDBJ databases">
        <title>Analysis of 21 Apiospora genomes using comparative genomics revels a genus with tremendous synthesis potential of carbohydrate active enzymes and secondary metabolites.</title>
        <authorList>
            <person name="Sorensen T."/>
        </authorList>
    </citation>
    <scope>NUCLEOTIDE SEQUENCE [LARGE SCALE GENOMIC DNA]</scope>
    <source>
        <strain evidence="1 2">CBS 117206</strain>
    </source>
</reference>
<evidence type="ECO:0000313" key="1">
    <source>
        <dbReference type="EMBL" id="KAK8132664.1"/>
    </source>
</evidence>
<proteinExistence type="predicted"/>
<sequence>MALQRAASLVGLRIPRDTLVARAKQLETKLGATSYRESLEDEGDYAQMSEEAEERTIKQSTYWCPKFREILMAIETTGGGEATPNTSPIVSTPGANRSLFPPPPEIIFTKEDLPARRRDRATGADLTTTMAGYELATYLRSRDYLALHVRPKMEPILPANLWESSLIKLMASLIANLCRLLPAAGIRSSPALQQSRFDALAAGGSTGSIEAGLAILEALSAVCLVAAQHGDGWGWRRLVIVVDELDYAEHHTTQDKVSRFVDVLRKICAKNDAPLIFTLSKPCNVVYV</sequence>